<accession>A0A0U9H9R4</accession>
<sequence length="240" mass="27506">MDIKNVPKTAIIVPAYNEEDNIAKTLEGLMALKNELNNVEICVVNDGSHDRTKEIVETFEVVQINLPQNLGIGGAVQTGYKYACNHGFEIAVQFDADGQHNIQDFVNLIQPIMNQEQDMVIGSRFLQKTDYRGSRIRRIGIYYFYLVLRLLTRKKFTDPTSGYRAINRTVIELFAHHYPRDYPEPEVLMHLSRKGMRIKEVPANMQSRQGGASSITTWKSFYYFGKVTLSILMSSIVKEY</sequence>
<name>A0A0U9H9R4_9BACI</name>
<dbReference type="GO" id="GO:0006487">
    <property type="term" value="P:protein N-linked glycosylation"/>
    <property type="evidence" value="ECO:0007669"/>
    <property type="project" value="TreeGrafter"/>
</dbReference>
<dbReference type="RefSeq" id="WP_058949462.1">
    <property type="nucleotide sequence ID" value="NZ_BBXV01000011.1"/>
</dbReference>
<dbReference type="OrthoDB" id="9810303at2"/>
<reference evidence="2 3" key="2">
    <citation type="journal article" date="2016" name="Genome Announc.">
        <title>Draft Genome Sequence of Oceanobacillus picturae Heshi-B3, Isolated from Fermented Rice Bran in a Traditional Japanese Seafood Dish.</title>
        <authorList>
            <person name="Akuzawa S."/>
            <person name="Nagaoka J."/>
            <person name="Kanekatsu M."/>
            <person name="Kanesaki Y."/>
            <person name="Suzuki T."/>
        </authorList>
    </citation>
    <scope>NUCLEOTIDE SEQUENCE [LARGE SCALE GENOMIC DNA]</scope>
    <source>
        <strain evidence="2 3">Heshi-B3</strain>
    </source>
</reference>
<dbReference type="PANTHER" id="PTHR10859">
    <property type="entry name" value="GLYCOSYL TRANSFERASE"/>
    <property type="match status" value="1"/>
</dbReference>
<gene>
    <name evidence="2" type="ORF">OPHB3_0792</name>
</gene>
<dbReference type="GO" id="GO:0016740">
    <property type="term" value="F:transferase activity"/>
    <property type="evidence" value="ECO:0007669"/>
    <property type="project" value="UniProtKB-KW"/>
</dbReference>
<keyword evidence="2" id="KW-0808">Transferase</keyword>
<dbReference type="Gene3D" id="3.90.550.10">
    <property type="entry name" value="Spore Coat Polysaccharide Biosynthesis Protein SpsA, Chain A"/>
    <property type="match status" value="1"/>
</dbReference>
<organism evidence="2 3">
    <name type="scientific">Oceanobacillus picturae</name>
    <dbReference type="NCBI Taxonomy" id="171693"/>
    <lineage>
        <taxon>Bacteria</taxon>
        <taxon>Bacillati</taxon>
        <taxon>Bacillota</taxon>
        <taxon>Bacilli</taxon>
        <taxon>Bacillales</taxon>
        <taxon>Bacillaceae</taxon>
        <taxon>Oceanobacillus</taxon>
    </lineage>
</organism>
<dbReference type="EMBL" id="BBXV01000011">
    <property type="protein sequence ID" value="GAQ16868.1"/>
    <property type="molecule type" value="Genomic_DNA"/>
</dbReference>
<reference evidence="3" key="1">
    <citation type="submission" date="2015-07" db="EMBL/GenBank/DDBJ databases">
        <title>Draft Genome Sequence of Oceanobacillus picturae Heshi-B3 that Was Isolated from Fermented Rice Bran with Aging Salted Mackerel, Which Was Named Heshiko as Traditional Fermented Seafood in Japan.</title>
        <authorList>
            <person name="Akuzawa S."/>
            <person name="Nakagawa J."/>
            <person name="Kanekatsu T."/>
            <person name="Kanesaki Y."/>
            <person name="Suzuki T."/>
        </authorList>
    </citation>
    <scope>NUCLEOTIDE SEQUENCE [LARGE SCALE GENOMIC DNA]</scope>
    <source>
        <strain evidence="3">Heshi-B3</strain>
    </source>
</reference>
<dbReference type="FunFam" id="3.90.550.10:FF:000123">
    <property type="entry name" value="Cell wall biosynthesis glycosyltransferase"/>
    <property type="match status" value="1"/>
</dbReference>
<dbReference type="PANTHER" id="PTHR10859:SF114">
    <property type="entry name" value="DOLICHOL-PHOSPHATE MANNOSYLTRANSFERASE"/>
    <property type="match status" value="1"/>
</dbReference>
<proteinExistence type="predicted"/>
<dbReference type="AlphaFoldDB" id="A0A0U9H9R4"/>
<dbReference type="InterPro" id="IPR029044">
    <property type="entry name" value="Nucleotide-diphossugar_trans"/>
</dbReference>
<comment type="caution">
    <text evidence="2">The sequence shown here is derived from an EMBL/GenBank/DDBJ whole genome shotgun (WGS) entry which is preliminary data.</text>
</comment>
<protein>
    <submittedName>
        <fullName evidence="2">Glycosyl transferase family 2</fullName>
    </submittedName>
</protein>
<dbReference type="Pfam" id="PF00535">
    <property type="entry name" value="Glycos_transf_2"/>
    <property type="match status" value="1"/>
</dbReference>
<evidence type="ECO:0000259" key="1">
    <source>
        <dbReference type="Pfam" id="PF00535"/>
    </source>
</evidence>
<feature type="domain" description="Glycosyltransferase 2-like" evidence="1">
    <location>
        <begin position="11"/>
        <end position="171"/>
    </location>
</feature>
<dbReference type="SUPFAM" id="SSF53448">
    <property type="entry name" value="Nucleotide-diphospho-sugar transferases"/>
    <property type="match status" value="1"/>
</dbReference>
<dbReference type="Proteomes" id="UP000052946">
    <property type="component" value="Unassembled WGS sequence"/>
</dbReference>
<dbReference type="InterPro" id="IPR001173">
    <property type="entry name" value="Glyco_trans_2-like"/>
</dbReference>
<evidence type="ECO:0000313" key="3">
    <source>
        <dbReference type="Proteomes" id="UP000052946"/>
    </source>
</evidence>
<dbReference type="CDD" id="cd04179">
    <property type="entry name" value="DPM_DPG-synthase_like"/>
    <property type="match status" value="1"/>
</dbReference>
<evidence type="ECO:0000313" key="2">
    <source>
        <dbReference type="EMBL" id="GAQ16868.1"/>
    </source>
</evidence>